<feature type="chain" id="PRO_5018684917" description="Putative nuclease HARBI1" evidence="14">
    <location>
        <begin position="24"/>
        <end position="360"/>
    </location>
</feature>
<evidence type="ECO:0000256" key="9">
    <source>
        <dbReference type="ARBA" id="ARBA00022801"/>
    </source>
</evidence>
<evidence type="ECO:0000256" key="7">
    <source>
        <dbReference type="ARBA" id="ARBA00022722"/>
    </source>
</evidence>
<dbReference type="GO" id="GO:0016787">
    <property type="term" value="F:hydrolase activity"/>
    <property type="evidence" value="ECO:0007669"/>
    <property type="project" value="UniProtKB-KW"/>
</dbReference>
<dbReference type="InterPro" id="IPR026103">
    <property type="entry name" value="HARBI1_animal"/>
</dbReference>
<evidence type="ECO:0000313" key="17">
    <source>
        <dbReference type="Proteomes" id="UP000265020"/>
    </source>
</evidence>
<dbReference type="GO" id="GO:0004518">
    <property type="term" value="F:nuclease activity"/>
    <property type="evidence" value="ECO:0007669"/>
    <property type="project" value="UniProtKB-KW"/>
</dbReference>
<evidence type="ECO:0000256" key="3">
    <source>
        <dbReference type="ARBA" id="ARBA00004496"/>
    </source>
</evidence>
<evidence type="ECO:0000256" key="12">
    <source>
        <dbReference type="ARBA" id="ARBA00045850"/>
    </source>
</evidence>
<proteinExistence type="inferred from homology"/>
<name>A0A3Q2FNE3_CYPVA</name>
<evidence type="ECO:0000259" key="15">
    <source>
        <dbReference type="Pfam" id="PF13359"/>
    </source>
</evidence>
<accession>A0A3Q2FNE3</accession>
<dbReference type="GeneTree" id="ENSGT00940000164797"/>
<evidence type="ECO:0000313" key="16">
    <source>
        <dbReference type="Ensembl" id="ENSCVAP00000006850.1"/>
    </source>
</evidence>
<evidence type="ECO:0000256" key="2">
    <source>
        <dbReference type="ARBA" id="ARBA00004123"/>
    </source>
</evidence>
<dbReference type="PANTHER" id="PTHR22930">
    <property type="match status" value="1"/>
</dbReference>
<dbReference type="GO" id="GO:0046872">
    <property type="term" value="F:metal ion binding"/>
    <property type="evidence" value="ECO:0007669"/>
    <property type="project" value="UniProtKB-KW"/>
</dbReference>
<sequence length="360" mass="41222">MPSAPVRLSLAFAAAIFLRLSAATRRRERRRRRLRQLLLLLDKSELKQDFRLSRRVMHALQRLLQKDQDHGWGNELEVLIYIYWLAHGLSYRVVSRVFNVPKSTIYRIIHTVAERIWLHFNTAISFPRIEDLHRVGQGFVERSGTAAFDKVVGVISCTHIRIKPPQYHHFDYINEKGFHSVSMQAILDSDGRFLDILAGHPGSVPNARIMRNSSFYQARRYPPPGYILLGDKSYPCLDSPIRLITPYTEPVSQPPQKLFNLHHSKACSAAMRAFRVMKTRWRSTLSSALEVKPEFATQVVSSCAFLHNLCLDNADVLEPEDDTAEDATASSTFQEVLTDDETPGDATRDELEVLVQFHQK</sequence>
<dbReference type="PANTHER" id="PTHR22930:SF206">
    <property type="entry name" value="NUCLEASE HARBI1"/>
    <property type="match status" value="1"/>
</dbReference>
<evidence type="ECO:0000256" key="10">
    <source>
        <dbReference type="ARBA" id="ARBA00023242"/>
    </source>
</evidence>
<dbReference type="InterPro" id="IPR045249">
    <property type="entry name" value="HARBI1-like"/>
</dbReference>
<dbReference type="OMA" id="QDHGWGN"/>
<dbReference type="Pfam" id="PF13359">
    <property type="entry name" value="DDE_Tnp_4"/>
    <property type="match status" value="1"/>
</dbReference>
<keyword evidence="8" id="KW-0479">Metal-binding</keyword>
<dbReference type="InterPro" id="IPR027806">
    <property type="entry name" value="HARBI1_dom"/>
</dbReference>
<evidence type="ECO:0000256" key="14">
    <source>
        <dbReference type="SAM" id="SignalP"/>
    </source>
</evidence>
<feature type="domain" description="DDE Tnp4" evidence="15">
    <location>
        <begin position="156"/>
        <end position="308"/>
    </location>
</feature>
<comment type="similarity">
    <text evidence="4">Belongs to the HARBI1 family.</text>
</comment>
<feature type="region of interest" description="Disordered" evidence="13">
    <location>
        <begin position="321"/>
        <end position="345"/>
    </location>
</feature>
<keyword evidence="9" id="KW-0378">Hydrolase</keyword>
<dbReference type="GO" id="GO:0005634">
    <property type="term" value="C:nucleus"/>
    <property type="evidence" value="ECO:0007669"/>
    <property type="project" value="UniProtKB-SubCell"/>
</dbReference>
<evidence type="ECO:0000256" key="13">
    <source>
        <dbReference type="SAM" id="MobiDB-lite"/>
    </source>
</evidence>
<reference evidence="16" key="1">
    <citation type="submission" date="2025-08" db="UniProtKB">
        <authorList>
            <consortium name="Ensembl"/>
        </authorList>
    </citation>
    <scope>IDENTIFICATION</scope>
</reference>
<protein>
    <recommendedName>
        <fullName evidence="5">Putative nuclease HARBI1</fullName>
    </recommendedName>
    <alternativeName>
        <fullName evidence="11">Harbinger transposase-derived nuclease</fullName>
    </alternativeName>
</protein>
<dbReference type="Proteomes" id="UP000265020">
    <property type="component" value="Unassembled WGS sequence"/>
</dbReference>
<evidence type="ECO:0000256" key="11">
    <source>
        <dbReference type="ARBA" id="ARBA00030126"/>
    </source>
</evidence>
<keyword evidence="17" id="KW-1185">Reference proteome</keyword>
<comment type="function">
    <text evidence="12">Transposase-derived protein that may have nuclease activity. Does not have transposase activity.</text>
</comment>
<evidence type="ECO:0000256" key="5">
    <source>
        <dbReference type="ARBA" id="ARBA00015519"/>
    </source>
</evidence>
<reference evidence="16" key="2">
    <citation type="submission" date="2025-09" db="UniProtKB">
        <authorList>
            <consortium name="Ensembl"/>
        </authorList>
    </citation>
    <scope>IDENTIFICATION</scope>
</reference>
<evidence type="ECO:0000256" key="4">
    <source>
        <dbReference type="ARBA" id="ARBA00006958"/>
    </source>
</evidence>
<dbReference type="GO" id="GO:0005737">
    <property type="term" value="C:cytoplasm"/>
    <property type="evidence" value="ECO:0007669"/>
    <property type="project" value="UniProtKB-SubCell"/>
</dbReference>
<comment type="cofactor">
    <cofactor evidence="1">
        <name>a divalent metal cation</name>
        <dbReference type="ChEBI" id="CHEBI:60240"/>
    </cofactor>
</comment>
<keyword evidence="6" id="KW-0963">Cytoplasm</keyword>
<keyword evidence="7" id="KW-0540">Nuclease</keyword>
<feature type="signal peptide" evidence="14">
    <location>
        <begin position="1"/>
        <end position="23"/>
    </location>
</feature>
<dbReference type="Ensembl" id="ENSCVAT00000004285.1">
    <property type="protein sequence ID" value="ENSCVAP00000006850.1"/>
    <property type="gene ID" value="ENSCVAG00000008454.1"/>
</dbReference>
<comment type="subcellular location">
    <subcellularLocation>
        <location evidence="3">Cytoplasm</location>
    </subcellularLocation>
    <subcellularLocation>
        <location evidence="2">Nucleus</location>
    </subcellularLocation>
</comment>
<evidence type="ECO:0000256" key="8">
    <source>
        <dbReference type="ARBA" id="ARBA00022723"/>
    </source>
</evidence>
<keyword evidence="10" id="KW-0539">Nucleus</keyword>
<dbReference type="AlphaFoldDB" id="A0A3Q2FNE3"/>
<evidence type="ECO:0000256" key="6">
    <source>
        <dbReference type="ARBA" id="ARBA00022490"/>
    </source>
</evidence>
<dbReference type="PRINTS" id="PR02086">
    <property type="entry name" value="PUTNUCHARBI1"/>
</dbReference>
<organism evidence="16 17">
    <name type="scientific">Cyprinodon variegatus</name>
    <name type="common">Sheepshead minnow</name>
    <dbReference type="NCBI Taxonomy" id="28743"/>
    <lineage>
        <taxon>Eukaryota</taxon>
        <taxon>Metazoa</taxon>
        <taxon>Chordata</taxon>
        <taxon>Craniata</taxon>
        <taxon>Vertebrata</taxon>
        <taxon>Euteleostomi</taxon>
        <taxon>Actinopterygii</taxon>
        <taxon>Neopterygii</taxon>
        <taxon>Teleostei</taxon>
        <taxon>Neoteleostei</taxon>
        <taxon>Acanthomorphata</taxon>
        <taxon>Ovalentaria</taxon>
        <taxon>Atherinomorphae</taxon>
        <taxon>Cyprinodontiformes</taxon>
        <taxon>Cyprinodontidae</taxon>
        <taxon>Cyprinodon</taxon>
    </lineage>
</organism>
<keyword evidence="14" id="KW-0732">Signal</keyword>
<evidence type="ECO:0000256" key="1">
    <source>
        <dbReference type="ARBA" id="ARBA00001968"/>
    </source>
</evidence>